<dbReference type="Pfam" id="PF00067">
    <property type="entry name" value="p450"/>
    <property type="match status" value="2"/>
</dbReference>
<dbReference type="eggNOG" id="KOG0158">
    <property type="taxonomic scope" value="Eukaryota"/>
</dbReference>
<comment type="similarity">
    <text evidence="2 6">Belongs to the cytochrome P450 family.</text>
</comment>
<evidence type="ECO:0000256" key="5">
    <source>
        <dbReference type="PIRSR" id="PIRSR602403-1"/>
    </source>
</evidence>
<evidence type="ECO:0000256" key="4">
    <source>
        <dbReference type="ARBA" id="ARBA00023004"/>
    </source>
</evidence>
<dbReference type="InterPro" id="IPR050121">
    <property type="entry name" value="Cytochrome_P450_monoxygenase"/>
</dbReference>
<dbReference type="InterPro" id="IPR001128">
    <property type="entry name" value="Cyt_P450"/>
</dbReference>
<evidence type="ECO:0000256" key="6">
    <source>
        <dbReference type="RuleBase" id="RU000461"/>
    </source>
</evidence>
<evidence type="ECO:0000256" key="3">
    <source>
        <dbReference type="ARBA" id="ARBA00022723"/>
    </source>
</evidence>
<dbReference type="PROSITE" id="PS00086">
    <property type="entry name" value="CYTOCHROME_P450"/>
    <property type="match status" value="1"/>
</dbReference>
<evidence type="ECO:0000256" key="1">
    <source>
        <dbReference type="ARBA" id="ARBA00001971"/>
    </source>
</evidence>
<reference evidence="8 9" key="1">
    <citation type="journal article" date="2010" name="Science">
        <title>Genomic analysis of organismal complexity in the multicellular green alga Volvox carteri.</title>
        <authorList>
            <person name="Prochnik S.E."/>
            <person name="Umen J."/>
            <person name="Nedelcu A.M."/>
            <person name="Hallmann A."/>
            <person name="Miller S.M."/>
            <person name="Nishii I."/>
            <person name="Ferris P."/>
            <person name="Kuo A."/>
            <person name="Mitros T."/>
            <person name="Fritz-Laylin L.K."/>
            <person name="Hellsten U."/>
            <person name="Chapman J."/>
            <person name="Simakov O."/>
            <person name="Rensing S.A."/>
            <person name="Terry A."/>
            <person name="Pangilinan J."/>
            <person name="Kapitonov V."/>
            <person name="Jurka J."/>
            <person name="Salamov A."/>
            <person name="Shapiro H."/>
            <person name="Schmutz J."/>
            <person name="Grimwood J."/>
            <person name="Lindquist E."/>
            <person name="Lucas S."/>
            <person name="Grigoriev I.V."/>
            <person name="Schmitt R."/>
            <person name="Kirk D."/>
            <person name="Rokhsar D.S."/>
        </authorList>
    </citation>
    <scope>NUCLEOTIDE SEQUENCE [LARGE SCALE GENOMIC DNA]</scope>
    <source>
        <strain evidence="9">f. Nagariensis / Eve</strain>
    </source>
</reference>
<evidence type="ECO:0000256" key="7">
    <source>
        <dbReference type="SAM" id="MobiDB-lite"/>
    </source>
</evidence>
<feature type="region of interest" description="Disordered" evidence="7">
    <location>
        <begin position="551"/>
        <end position="592"/>
    </location>
</feature>
<dbReference type="GO" id="GO:0016705">
    <property type="term" value="F:oxidoreductase activity, acting on paired donors, with incorporation or reduction of molecular oxygen"/>
    <property type="evidence" value="ECO:0007669"/>
    <property type="project" value="InterPro"/>
</dbReference>
<feature type="compositionally biased region" description="Low complexity" evidence="7">
    <location>
        <begin position="646"/>
        <end position="658"/>
    </location>
</feature>
<feature type="region of interest" description="Disordered" evidence="7">
    <location>
        <begin position="639"/>
        <end position="663"/>
    </location>
</feature>
<proteinExistence type="inferred from homology"/>
<keyword evidence="6" id="KW-0503">Monooxygenase</keyword>
<dbReference type="Proteomes" id="UP000001058">
    <property type="component" value="Unassembled WGS sequence"/>
</dbReference>
<dbReference type="PANTHER" id="PTHR24305:SF166">
    <property type="entry name" value="CYTOCHROME P450 12A4, MITOCHONDRIAL-RELATED"/>
    <property type="match status" value="1"/>
</dbReference>
<feature type="compositionally biased region" description="Acidic residues" evidence="7">
    <location>
        <begin position="551"/>
        <end position="562"/>
    </location>
</feature>
<dbReference type="AlphaFoldDB" id="D8TVR9"/>
<keyword evidence="3 5" id="KW-0479">Metal-binding</keyword>
<keyword evidence="5 6" id="KW-0349">Heme</keyword>
<dbReference type="InterPro" id="IPR002403">
    <property type="entry name" value="Cyt_P450_E_grp-IV"/>
</dbReference>
<dbReference type="STRING" id="3068.D8TVR9"/>
<sequence length="693" mass="74540">MLDMWVCLSTCIIGALLVLVLSGVVCHMRIRTSCLSNDIGFHNRVTQLRREAENDERSVYLPPVSQTEKCKTPPGVPLLGHSLTLRAWPSWTWWWFRSGGPRGDQLLLRALLRWSEQYDGAFQLRNGWLGRLLLGDPRVVVVLSDPPAVHALLALGEDAAVKSGRYYGSLDQASTASYSTRHDSARLGNRNSDPCAGNAVLHPNAVPSSATATSSAQWRLLRRSLLHAFSDSELQLDFEIAKAKALSLANFVVGLGPGAVVDVNDAALRLSLDVMGLSKLGYDFQAVESQGEVLMLRLLGEVAAEWAVRRRRLLGRWAPWISDGAAEGQTRCRILHHFIEQELWADIEARGPPPPEDVTLAAQLARLSSPPARGAPVLSADRTVSELAAQLLLAHGPTGHSIAWALGCLAARRGVQEKLVAELKKEGIFNDPLRLTYDMLSKLPYLDCVVREVLRLYPTMPCPATVRTLKKDVALHGRTLTAASDVWVDVFSMHRSPKWWRDPHHFKPERWTAVASAPTSVTDTTAAAAAAADTGVSTSRQLYDGLCTVEPDVDNEIQDPGEESAAAKPPPPPPPPPLQAESPAESPPPLAPLCSPEAFMPFSFGSRSCLGQKLAVAQIKAALAMLLCFLVFEPSGPGSAGGGSAGDAVGSAGESVSGSHGGEGGEVAPWGLGLFLRPEGGMQLLVAPRKKNS</sequence>
<dbReference type="InterPro" id="IPR017972">
    <property type="entry name" value="Cyt_P450_CS"/>
</dbReference>
<feature type="binding site" description="axial binding residue" evidence="5">
    <location>
        <position position="609"/>
    </location>
    <ligand>
        <name>heme</name>
        <dbReference type="ChEBI" id="CHEBI:30413"/>
    </ligand>
    <ligandPart>
        <name>Fe</name>
        <dbReference type="ChEBI" id="CHEBI:18248"/>
    </ligandPart>
</feature>
<comment type="cofactor">
    <cofactor evidence="1 5">
        <name>heme</name>
        <dbReference type="ChEBI" id="CHEBI:30413"/>
    </cofactor>
</comment>
<evidence type="ECO:0000313" key="8">
    <source>
        <dbReference type="EMBL" id="EFJ48243.1"/>
    </source>
</evidence>
<dbReference type="RefSeq" id="XP_002950497.1">
    <property type="nucleotide sequence ID" value="XM_002950451.1"/>
</dbReference>
<dbReference type="InParanoid" id="D8TVR9"/>
<dbReference type="PANTHER" id="PTHR24305">
    <property type="entry name" value="CYTOCHROME P450"/>
    <property type="match status" value="1"/>
</dbReference>
<dbReference type="EMBL" id="GL378340">
    <property type="protein sequence ID" value="EFJ48243.1"/>
    <property type="molecule type" value="Genomic_DNA"/>
</dbReference>
<gene>
    <name evidence="8" type="ORF">VOLCADRAFT_90934</name>
</gene>
<dbReference type="KEGG" id="vcn:VOLCADRAFT_90934"/>
<dbReference type="OrthoDB" id="2789670at2759"/>
<accession>D8TVR9</accession>
<dbReference type="SUPFAM" id="SSF48264">
    <property type="entry name" value="Cytochrome P450"/>
    <property type="match status" value="1"/>
</dbReference>
<organism evidence="9">
    <name type="scientific">Volvox carteri f. nagariensis</name>
    <dbReference type="NCBI Taxonomy" id="3068"/>
    <lineage>
        <taxon>Eukaryota</taxon>
        <taxon>Viridiplantae</taxon>
        <taxon>Chlorophyta</taxon>
        <taxon>core chlorophytes</taxon>
        <taxon>Chlorophyceae</taxon>
        <taxon>CS clade</taxon>
        <taxon>Chlamydomonadales</taxon>
        <taxon>Volvocaceae</taxon>
        <taxon>Volvox</taxon>
    </lineage>
</organism>
<dbReference type="Gene3D" id="1.10.630.10">
    <property type="entry name" value="Cytochrome P450"/>
    <property type="match status" value="1"/>
</dbReference>
<evidence type="ECO:0000256" key="2">
    <source>
        <dbReference type="ARBA" id="ARBA00010617"/>
    </source>
</evidence>
<dbReference type="InterPro" id="IPR036396">
    <property type="entry name" value="Cyt_P450_sf"/>
</dbReference>
<keyword evidence="6" id="KW-0560">Oxidoreductase</keyword>
<protein>
    <recommendedName>
        <fullName evidence="10">Cytochrome P450</fullName>
    </recommendedName>
</protein>
<dbReference type="GO" id="GO:0004497">
    <property type="term" value="F:monooxygenase activity"/>
    <property type="evidence" value="ECO:0007669"/>
    <property type="project" value="UniProtKB-KW"/>
</dbReference>
<evidence type="ECO:0008006" key="10">
    <source>
        <dbReference type="Google" id="ProtNLM"/>
    </source>
</evidence>
<feature type="compositionally biased region" description="Pro residues" evidence="7">
    <location>
        <begin position="568"/>
        <end position="578"/>
    </location>
</feature>
<dbReference type="GO" id="GO:0020037">
    <property type="term" value="F:heme binding"/>
    <property type="evidence" value="ECO:0007669"/>
    <property type="project" value="InterPro"/>
</dbReference>
<dbReference type="GO" id="GO:0005506">
    <property type="term" value="F:iron ion binding"/>
    <property type="evidence" value="ECO:0007669"/>
    <property type="project" value="InterPro"/>
</dbReference>
<keyword evidence="9" id="KW-1185">Reference proteome</keyword>
<name>D8TVR9_VOLCA</name>
<evidence type="ECO:0000313" key="9">
    <source>
        <dbReference type="Proteomes" id="UP000001058"/>
    </source>
</evidence>
<dbReference type="PRINTS" id="PR00465">
    <property type="entry name" value="EP450IV"/>
</dbReference>
<dbReference type="GeneID" id="9617800"/>
<keyword evidence="4 5" id="KW-0408">Iron</keyword>